<sequence length="139" mass="15500">MVCGFRRQQLLLFLVWAYALSAVSSESLPPAVVVHGRRGRNSNINGMYIRDFTWQGQIGTCYKRGGSAGEQPIFLYFEGEWRLGPSPEQGSVWAFSRSSASSPLLIDAPWEVWDGQKVAEDRQIKVSDTSVVPPVPRLV</sequence>
<feature type="signal peptide" evidence="1">
    <location>
        <begin position="1"/>
        <end position="25"/>
    </location>
</feature>
<dbReference type="Proteomes" id="UP000654075">
    <property type="component" value="Unassembled WGS sequence"/>
</dbReference>
<keyword evidence="1" id="KW-0732">Signal</keyword>
<evidence type="ECO:0000313" key="2">
    <source>
        <dbReference type="EMBL" id="CAE8641220.1"/>
    </source>
</evidence>
<dbReference type="EMBL" id="CAJNNV010032853">
    <property type="protein sequence ID" value="CAE8641220.1"/>
    <property type="molecule type" value="Genomic_DNA"/>
</dbReference>
<keyword evidence="3" id="KW-1185">Reference proteome</keyword>
<protein>
    <submittedName>
        <fullName evidence="2">Uncharacterized protein</fullName>
    </submittedName>
</protein>
<evidence type="ECO:0000313" key="3">
    <source>
        <dbReference type="Proteomes" id="UP000654075"/>
    </source>
</evidence>
<feature type="chain" id="PRO_5032395718" evidence="1">
    <location>
        <begin position="26"/>
        <end position="139"/>
    </location>
</feature>
<name>A0A813HSU1_POLGL</name>
<gene>
    <name evidence="2" type="ORF">PGLA1383_LOCUS55934</name>
</gene>
<dbReference type="AlphaFoldDB" id="A0A813HSU1"/>
<proteinExistence type="predicted"/>
<organism evidence="2 3">
    <name type="scientific">Polarella glacialis</name>
    <name type="common">Dinoflagellate</name>
    <dbReference type="NCBI Taxonomy" id="89957"/>
    <lineage>
        <taxon>Eukaryota</taxon>
        <taxon>Sar</taxon>
        <taxon>Alveolata</taxon>
        <taxon>Dinophyceae</taxon>
        <taxon>Suessiales</taxon>
        <taxon>Suessiaceae</taxon>
        <taxon>Polarella</taxon>
    </lineage>
</organism>
<reference evidence="2" key="1">
    <citation type="submission" date="2021-02" db="EMBL/GenBank/DDBJ databases">
        <authorList>
            <person name="Dougan E. K."/>
            <person name="Rhodes N."/>
            <person name="Thang M."/>
            <person name="Chan C."/>
        </authorList>
    </citation>
    <scope>NUCLEOTIDE SEQUENCE</scope>
</reference>
<evidence type="ECO:0000256" key="1">
    <source>
        <dbReference type="SAM" id="SignalP"/>
    </source>
</evidence>
<accession>A0A813HSU1</accession>
<comment type="caution">
    <text evidence="2">The sequence shown here is derived from an EMBL/GenBank/DDBJ whole genome shotgun (WGS) entry which is preliminary data.</text>
</comment>